<accession>A0A399IZP1</accession>
<dbReference type="Proteomes" id="UP000265848">
    <property type="component" value="Unassembled WGS sequence"/>
</dbReference>
<evidence type="ECO:0000313" key="3">
    <source>
        <dbReference type="Proteomes" id="UP000265848"/>
    </source>
</evidence>
<dbReference type="OrthoDB" id="7632202at2"/>
<keyword evidence="1" id="KW-0472">Membrane</keyword>
<comment type="caution">
    <text evidence="2">The sequence shown here is derived from an EMBL/GenBank/DDBJ whole genome shotgun (WGS) entry which is preliminary data.</text>
</comment>
<feature type="transmembrane region" description="Helical" evidence="1">
    <location>
        <begin position="63"/>
        <end position="82"/>
    </location>
</feature>
<gene>
    <name evidence="2" type="ORF">DL237_12230</name>
</gene>
<dbReference type="EMBL" id="QWJJ01000010">
    <property type="protein sequence ID" value="RII38424.1"/>
    <property type="molecule type" value="Genomic_DNA"/>
</dbReference>
<protein>
    <recommendedName>
        <fullName evidence="4">Cation/multidrug efflux pump</fullName>
    </recommendedName>
</protein>
<keyword evidence="1" id="KW-0812">Transmembrane</keyword>
<evidence type="ECO:0000313" key="2">
    <source>
        <dbReference type="EMBL" id="RII38424.1"/>
    </source>
</evidence>
<name>A0A399IZP1_9RHOB</name>
<sequence length="85" mass="9739">MFRLAFVSFIVLTLLYVVASLCARHARRARLEREWQESAAPGSRDAFVERGLKAYDDSLARKLMLLIYVVPVVIVAFIIYAVNFM</sequence>
<evidence type="ECO:0008006" key="4">
    <source>
        <dbReference type="Google" id="ProtNLM"/>
    </source>
</evidence>
<dbReference type="RefSeq" id="WP_119399497.1">
    <property type="nucleotide sequence ID" value="NZ_QWJJ01000010.1"/>
</dbReference>
<proteinExistence type="predicted"/>
<keyword evidence="3" id="KW-1185">Reference proteome</keyword>
<reference evidence="2 3" key="1">
    <citation type="submission" date="2018-08" db="EMBL/GenBank/DDBJ databases">
        <title>Pseudooceanicola sediminis CY03 in the family Rhodobacteracea.</title>
        <authorList>
            <person name="Zhang Y.-J."/>
        </authorList>
    </citation>
    <scope>NUCLEOTIDE SEQUENCE [LARGE SCALE GENOMIC DNA]</scope>
    <source>
        <strain evidence="2 3">CY03</strain>
    </source>
</reference>
<organism evidence="2 3">
    <name type="scientific">Pseudooceanicola sediminis</name>
    <dbReference type="NCBI Taxonomy" id="2211117"/>
    <lineage>
        <taxon>Bacteria</taxon>
        <taxon>Pseudomonadati</taxon>
        <taxon>Pseudomonadota</taxon>
        <taxon>Alphaproteobacteria</taxon>
        <taxon>Rhodobacterales</taxon>
        <taxon>Paracoccaceae</taxon>
        <taxon>Pseudooceanicola</taxon>
    </lineage>
</organism>
<dbReference type="AlphaFoldDB" id="A0A399IZP1"/>
<evidence type="ECO:0000256" key="1">
    <source>
        <dbReference type="SAM" id="Phobius"/>
    </source>
</evidence>
<keyword evidence="1" id="KW-1133">Transmembrane helix</keyword>